<evidence type="ECO:0000313" key="1">
    <source>
        <dbReference type="EMBL" id="MBP2027302.1"/>
    </source>
</evidence>
<proteinExistence type="predicted"/>
<sequence length="114" mass="13959">MSILNSIRWKVYKCQNFKNRNGEIYRNNHSITLIFHTIYLNILNNDNKISEFRKADIINQKKYYYDQITRDIYDEKDSENIPVIMNELKKYTKILIDNQDKEVFKRTFIDKLEI</sequence>
<protein>
    <submittedName>
        <fullName evidence="1">Uncharacterized protein</fullName>
    </submittedName>
</protein>
<accession>A0ABS4KHN3</accession>
<dbReference type="EMBL" id="JAGGLI010000009">
    <property type="protein sequence ID" value="MBP2027302.1"/>
    <property type="molecule type" value="Genomic_DNA"/>
</dbReference>
<organism evidence="1 2">
    <name type="scientific">Acetoanaerobium pronyense</name>
    <dbReference type="NCBI Taxonomy" id="1482736"/>
    <lineage>
        <taxon>Bacteria</taxon>
        <taxon>Bacillati</taxon>
        <taxon>Bacillota</taxon>
        <taxon>Clostridia</taxon>
        <taxon>Peptostreptococcales</taxon>
        <taxon>Filifactoraceae</taxon>
        <taxon>Acetoanaerobium</taxon>
    </lineage>
</organism>
<evidence type="ECO:0000313" key="2">
    <source>
        <dbReference type="Proteomes" id="UP001314903"/>
    </source>
</evidence>
<dbReference type="Proteomes" id="UP001314903">
    <property type="component" value="Unassembled WGS sequence"/>
</dbReference>
<dbReference type="RefSeq" id="WP_209660267.1">
    <property type="nucleotide sequence ID" value="NZ_JAGGLI010000009.1"/>
</dbReference>
<reference evidence="1 2" key="1">
    <citation type="submission" date="2021-03" db="EMBL/GenBank/DDBJ databases">
        <title>Genomic Encyclopedia of Type Strains, Phase IV (KMG-IV): sequencing the most valuable type-strain genomes for metagenomic binning, comparative biology and taxonomic classification.</title>
        <authorList>
            <person name="Goeker M."/>
        </authorList>
    </citation>
    <scope>NUCLEOTIDE SEQUENCE [LARGE SCALE GENOMIC DNA]</scope>
    <source>
        <strain evidence="1 2">DSM 27512</strain>
    </source>
</reference>
<comment type="caution">
    <text evidence="1">The sequence shown here is derived from an EMBL/GenBank/DDBJ whole genome shotgun (WGS) entry which is preliminary data.</text>
</comment>
<name>A0ABS4KHN3_9FIRM</name>
<keyword evidence="2" id="KW-1185">Reference proteome</keyword>
<gene>
    <name evidence="1" type="ORF">J2Z35_001096</name>
</gene>